<dbReference type="SUPFAM" id="SSF50965">
    <property type="entry name" value="Galactose oxidase, central domain"/>
    <property type="match status" value="1"/>
</dbReference>
<dbReference type="AlphaFoldDB" id="Q7NDI4"/>
<protein>
    <submittedName>
        <fullName evidence="4">Gll4251 protein</fullName>
    </submittedName>
</protein>
<dbReference type="InterPro" id="IPR011043">
    <property type="entry name" value="Gal_Oxase/kelch_b-propeller"/>
</dbReference>
<evidence type="ECO:0000313" key="5">
    <source>
        <dbReference type="Proteomes" id="UP000000557"/>
    </source>
</evidence>
<dbReference type="eggNOG" id="COG3055">
    <property type="taxonomic scope" value="Bacteria"/>
</dbReference>
<dbReference type="Pfam" id="PF07250">
    <property type="entry name" value="Glyoxal_oxid_N"/>
    <property type="match status" value="1"/>
</dbReference>
<dbReference type="PANTHER" id="PTHR46580:SF2">
    <property type="entry name" value="MAM DOMAIN-CONTAINING PROTEIN"/>
    <property type="match status" value="1"/>
</dbReference>
<dbReference type="SMART" id="SM00612">
    <property type="entry name" value="Kelch"/>
    <property type="match status" value="3"/>
</dbReference>
<accession>Q7NDI4</accession>
<reference evidence="4 5" key="2">
    <citation type="journal article" date="2003" name="DNA Res.">
        <title>Complete genome structure of Gloeobacter violaceus PCC 7421, a cyanobacterium that lacks thylakoids (supplement).</title>
        <authorList>
            <person name="Nakamura Y."/>
            <person name="Kaneko T."/>
            <person name="Sato S."/>
            <person name="Mimuro M."/>
            <person name="Miyashita H."/>
            <person name="Tsuchiya T."/>
            <person name="Sasamoto S."/>
            <person name="Watanabe A."/>
            <person name="Kawashima K."/>
            <person name="Kishida Y."/>
            <person name="Kiyokawa C."/>
            <person name="Kohara M."/>
            <person name="Matsumoto M."/>
            <person name="Matsuno A."/>
            <person name="Nakazaki N."/>
            <person name="Shimpo S."/>
            <person name="Takeuchi C."/>
            <person name="Yamada M."/>
            <person name="Tabata S."/>
        </authorList>
    </citation>
    <scope>NUCLEOTIDE SEQUENCE [LARGE SCALE GENOMIC DNA]</scope>
    <source>
        <strain evidence="5">ATCC 29082 / PCC 7421</strain>
    </source>
</reference>
<dbReference type="Gene3D" id="2.130.10.80">
    <property type="entry name" value="Galactose oxidase/kelch, beta-propeller"/>
    <property type="match status" value="1"/>
</dbReference>
<dbReference type="Gene3D" id="2.130.10.130">
    <property type="entry name" value="Integrin alpha, N-terminal"/>
    <property type="match status" value="2"/>
</dbReference>
<name>Q7NDI4_GLOVI</name>
<dbReference type="InterPro" id="IPR006652">
    <property type="entry name" value="Kelch_1"/>
</dbReference>
<dbReference type="HOGENOM" id="CLU_366297_0_0_3"/>
<reference evidence="4 5" key="1">
    <citation type="journal article" date="2003" name="DNA Res.">
        <title>Complete genome structure of Gloeobacter violaceus PCC 7421, a cyanobacterium that lacks thylakoids.</title>
        <authorList>
            <person name="Nakamura Y."/>
            <person name="Kaneko T."/>
            <person name="Sato S."/>
            <person name="Mimuro M."/>
            <person name="Miyashita H."/>
            <person name="Tsuchiya T."/>
            <person name="Sasamoto S."/>
            <person name="Watanabe A."/>
            <person name="Kawashima K."/>
            <person name="Kishida Y."/>
            <person name="Kiyokawa C."/>
            <person name="Kohara M."/>
            <person name="Matsumoto M."/>
            <person name="Matsuno A."/>
            <person name="Nakazaki N."/>
            <person name="Shimpo S."/>
            <person name="Takeuchi C."/>
            <person name="Yamada M."/>
            <person name="Tabata S."/>
        </authorList>
    </citation>
    <scope>NUCLEOTIDE SEQUENCE [LARGE SCALE GENOMIC DNA]</scope>
    <source>
        <strain evidence="5">ATCC 29082 / PCC 7421</strain>
    </source>
</reference>
<dbReference type="PANTHER" id="PTHR46580">
    <property type="entry name" value="SENSOR KINASE-RELATED"/>
    <property type="match status" value="1"/>
</dbReference>
<dbReference type="InterPro" id="IPR037293">
    <property type="entry name" value="Gal_Oxidase_central_sf"/>
</dbReference>
<evidence type="ECO:0000256" key="1">
    <source>
        <dbReference type="ARBA" id="ARBA00022729"/>
    </source>
</evidence>
<dbReference type="STRING" id="251221.gene:10761770"/>
<dbReference type="eggNOG" id="COG2755">
    <property type="taxonomic scope" value="Bacteria"/>
</dbReference>
<dbReference type="Proteomes" id="UP000000557">
    <property type="component" value="Chromosome"/>
</dbReference>
<dbReference type="EnsemblBacteria" id="BAC92192">
    <property type="protein sequence ID" value="BAC92192"/>
    <property type="gene ID" value="BAC92192"/>
</dbReference>
<organism evidence="4 5">
    <name type="scientific">Gloeobacter violaceus (strain ATCC 29082 / PCC 7421)</name>
    <dbReference type="NCBI Taxonomy" id="251221"/>
    <lineage>
        <taxon>Bacteria</taxon>
        <taxon>Bacillati</taxon>
        <taxon>Cyanobacteriota</taxon>
        <taxon>Cyanophyceae</taxon>
        <taxon>Gloeobacterales</taxon>
        <taxon>Gloeobacteraceae</taxon>
        <taxon>Gloeobacter</taxon>
    </lineage>
</organism>
<dbReference type="Pfam" id="PF09118">
    <property type="entry name" value="GO-like_E_set"/>
    <property type="match status" value="1"/>
</dbReference>
<gene>
    <name evidence="4" type="ordered locus">gll4251</name>
</gene>
<feature type="domain" description="Galactose oxidase-like Early set" evidence="3">
    <location>
        <begin position="413"/>
        <end position="507"/>
    </location>
</feature>
<proteinExistence type="predicted"/>
<dbReference type="InParanoid" id="Q7NDI4"/>
<dbReference type="InterPro" id="IPR015202">
    <property type="entry name" value="GO-like_E_set"/>
</dbReference>
<evidence type="ECO:0000259" key="3">
    <source>
        <dbReference type="Pfam" id="PF09118"/>
    </source>
</evidence>
<evidence type="ECO:0000313" key="4">
    <source>
        <dbReference type="EMBL" id="BAC92192.1"/>
    </source>
</evidence>
<dbReference type="InterPro" id="IPR013783">
    <property type="entry name" value="Ig-like_fold"/>
</dbReference>
<dbReference type="InterPro" id="IPR028994">
    <property type="entry name" value="Integrin_alpha_N"/>
</dbReference>
<dbReference type="SUPFAM" id="SSF69318">
    <property type="entry name" value="Integrin alpha N-terminal domain"/>
    <property type="match status" value="1"/>
</dbReference>
<sequence length="761" mass="81919">MRKSPSSLVVQAIAFLTGVSAFSVGLGTAVVQSSRAQSADPDILGHWSATKDWGFVAIHAHVLPDGKVLTWGRDWDENQVDGKTTQARVWDPVSDTFVNNNILNSTTNVFCSGHAFLPDGRLLVTGGHLDDDRGLVDTTIYDHITQGWTKVQDMIARRWYPTTTTLGNGEVLVIAGTYAGYQNINQMPQIWKTTGGWRDLVDAQKLPDGTNSLKYGYYPYMFAAPNGQVFYAGPEPDTRYLDTTGTGRWIPVAHTNFNDTRDYGSAASYAPGKVLISGGAGGDLYGPPPTATTEIIDLNAASPLWQQVESMAYPRRHHNLTVLPDGTILATGGNSSPGRYEETAPALPAELWDPATQSWSTLASMPTPRIYHSIAALLPDGRVLSAGGGQGGESAYRPSAEIYSPPYLFRGPRPTVSAAPISVGYGQAFTVQSPEAADIRRVTWVRLSSVTHAFNENQRFNELTFTRSGNTLTVTAPANGNLAPPGHYLLYVLNADGVPSVGRVVRVGTLAPAGDFSGDRKSELVWRNGATGQNSLWLMNNTTFTQSVALPAVSDPNWLITGSGDFDNDGRPDLLWRNRATGENNLWLMNGTVYRTKVTLPLVGTAWQVGGVGDFDGDGRPDIFWRNPSTGQVSAWLMNGTQYLVSRALPSVIDPNWQLVAAGQFNNDAQADLLWRHKQTGANSVWLMSGTALAQSVALPAVSTAWQIGAAGDYNGDGKADIVWRDTTTGANAVWLMNGTAFVQSVGLSAVAAGWQLSGPR</sequence>
<dbReference type="OrthoDB" id="8673369at2"/>
<feature type="domain" description="Glyoxal oxidase N-terminal" evidence="2">
    <location>
        <begin position="103"/>
        <end position="390"/>
    </location>
</feature>
<keyword evidence="1" id="KW-0732">Signal</keyword>
<dbReference type="InterPro" id="IPR009880">
    <property type="entry name" value="Glyoxal_oxidase_N"/>
</dbReference>
<dbReference type="Pfam" id="PF13517">
    <property type="entry name" value="FG-GAP_3"/>
    <property type="match status" value="2"/>
</dbReference>
<dbReference type="InterPro" id="IPR013517">
    <property type="entry name" value="FG-GAP"/>
</dbReference>
<dbReference type="CDD" id="cd02851">
    <property type="entry name" value="E_set_GO_C"/>
    <property type="match status" value="1"/>
</dbReference>
<evidence type="ECO:0000259" key="2">
    <source>
        <dbReference type="Pfam" id="PF07250"/>
    </source>
</evidence>
<dbReference type="EMBL" id="BA000045">
    <property type="protein sequence ID" value="BAC92192.1"/>
    <property type="molecule type" value="Genomic_DNA"/>
</dbReference>
<dbReference type="PhylomeDB" id="Q7NDI4"/>
<dbReference type="Gene3D" id="2.60.40.10">
    <property type="entry name" value="Immunoglobulins"/>
    <property type="match status" value="1"/>
</dbReference>
<dbReference type="KEGG" id="gvi:gll4251"/>
<keyword evidence="5" id="KW-1185">Reference proteome</keyword>